<reference evidence="2 3" key="1">
    <citation type="submission" date="2024-01" db="EMBL/GenBank/DDBJ databases">
        <title>Genome assemblies of Stephania.</title>
        <authorList>
            <person name="Yang L."/>
        </authorList>
    </citation>
    <scope>NUCLEOTIDE SEQUENCE [LARGE SCALE GENOMIC DNA]</scope>
    <source>
        <strain evidence="2">QJT</strain>
        <tissue evidence="2">Leaf</tissue>
    </source>
</reference>
<comment type="caution">
    <text evidence="2">The sequence shown here is derived from an EMBL/GenBank/DDBJ whole genome shotgun (WGS) entry which is preliminary data.</text>
</comment>
<dbReference type="EMBL" id="JBBNAE010000010">
    <property type="protein sequence ID" value="KAK9091595.1"/>
    <property type="molecule type" value="Genomic_DNA"/>
</dbReference>
<dbReference type="Proteomes" id="UP001417504">
    <property type="component" value="Unassembled WGS sequence"/>
</dbReference>
<protein>
    <submittedName>
        <fullName evidence="2">Uncharacterized protein</fullName>
    </submittedName>
</protein>
<gene>
    <name evidence="2" type="ORF">Sjap_024772</name>
</gene>
<evidence type="ECO:0000313" key="3">
    <source>
        <dbReference type="Proteomes" id="UP001417504"/>
    </source>
</evidence>
<dbReference type="AlphaFoldDB" id="A0AAP0EG64"/>
<organism evidence="2 3">
    <name type="scientific">Stephania japonica</name>
    <dbReference type="NCBI Taxonomy" id="461633"/>
    <lineage>
        <taxon>Eukaryota</taxon>
        <taxon>Viridiplantae</taxon>
        <taxon>Streptophyta</taxon>
        <taxon>Embryophyta</taxon>
        <taxon>Tracheophyta</taxon>
        <taxon>Spermatophyta</taxon>
        <taxon>Magnoliopsida</taxon>
        <taxon>Ranunculales</taxon>
        <taxon>Menispermaceae</taxon>
        <taxon>Menispermoideae</taxon>
        <taxon>Cissampelideae</taxon>
        <taxon>Stephania</taxon>
    </lineage>
</organism>
<name>A0AAP0EG64_9MAGN</name>
<sequence>MNKISSSKKAQDAKQALLNRATSPQTGQQTRGSLKSKKDKSNQQEKDAQEGSLLKLLWAWWRDNCRSAYKLV</sequence>
<feature type="compositionally biased region" description="Basic and acidic residues" evidence="1">
    <location>
        <begin position="39"/>
        <end position="48"/>
    </location>
</feature>
<evidence type="ECO:0000313" key="2">
    <source>
        <dbReference type="EMBL" id="KAK9091595.1"/>
    </source>
</evidence>
<feature type="compositionally biased region" description="Polar residues" evidence="1">
    <location>
        <begin position="20"/>
        <end position="33"/>
    </location>
</feature>
<proteinExistence type="predicted"/>
<accession>A0AAP0EG64</accession>
<evidence type="ECO:0000256" key="1">
    <source>
        <dbReference type="SAM" id="MobiDB-lite"/>
    </source>
</evidence>
<feature type="region of interest" description="Disordered" evidence="1">
    <location>
        <begin position="1"/>
        <end position="48"/>
    </location>
</feature>
<keyword evidence="3" id="KW-1185">Reference proteome</keyword>